<protein>
    <submittedName>
        <fullName evidence="17">Putative creb/atf family transcription factor</fullName>
    </submittedName>
</protein>
<evidence type="ECO:0000256" key="8">
    <source>
        <dbReference type="ARBA" id="ARBA00023125"/>
    </source>
</evidence>
<keyword evidence="4" id="KW-0256">Endoplasmic reticulum</keyword>
<dbReference type="EMBL" id="GGLE01006648">
    <property type="protein sequence ID" value="MBY10774.1"/>
    <property type="molecule type" value="Transcribed_RNA"/>
</dbReference>
<dbReference type="CDD" id="cd14689">
    <property type="entry name" value="bZIP_CREB3"/>
    <property type="match status" value="1"/>
</dbReference>
<evidence type="ECO:0000259" key="16">
    <source>
        <dbReference type="PROSITE" id="PS50217"/>
    </source>
</evidence>
<evidence type="ECO:0000256" key="1">
    <source>
        <dbReference type="ARBA" id="ARBA00004648"/>
    </source>
</evidence>
<keyword evidence="11" id="KW-0804">Transcription</keyword>
<keyword evidence="6" id="KW-1133">Transmembrane helix</keyword>
<dbReference type="PANTHER" id="PTHR45996">
    <property type="entry name" value="AGAP001464-PB"/>
    <property type="match status" value="1"/>
</dbReference>
<evidence type="ECO:0000256" key="14">
    <source>
        <dbReference type="SAM" id="Coils"/>
    </source>
</evidence>
<evidence type="ECO:0000256" key="3">
    <source>
        <dbReference type="ARBA" id="ARBA00022692"/>
    </source>
</evidence>
<dbReference type="Pfam" id="PF00170">
    <property type="entry name" value="bZIP_1"/>
    <property type="match status" value="1"/>
</dbReference>
<dbReference type="GO" id="GO:0000978">
    <property type="term" value="F:RNA polymerase II cis-regulatory region sequence-specific DNA binding"/>
    <property type="evidence" value="ECO:0007669"/>
    <property type="project" value="TreeGrafter"/>
</dbReference>
<keyword evidence="10" id="KW-0010">Activator</keyword>
<feature type="region of interest" description="Disordered" evidence="15">
    <location>
        <begin position="85"/>
        <end position="123"/>
    </location>
</feature>
<evidence type="ECO:0000256" key="4">
    <source>
        <dbReference type="ARBA" id="ARBA00022824"/>
    </source>
</evidence>
<sequence length="499" mass="55610">MSFSTALSFLDLFEKEDPLLKDSLFPNELPPLLDTNLPEMESESIDFWTKYLIDDASLLTPKEEVASDLIGDLGFGLVPDLESSPSLLPASPAEEHSYSMSRDGRPLHSPPHGSSSDCSDPSSLSVLDEVQEEGMDLEDPFGTSSYSPVAEVVSEQMSPVDVYSNPPSPLEYIAADIVVATSDTKDDIIVVDDEPDVVIEDAFHYEIPKSPSSVSSCSSTNSSPNARHRSSKKVEEVLQLTDEEKRLMRKEGISIPTTMPLTKAEERELKKIRRKIRNKQSAQDSRKRKKEYVDGLENRVKLCTAQNIQLQKKVELLEKQNGSLVLQLKRLQTLVANSSTRNTQTSTCVMVLMLSFALLLFPNMRTNNRTDSGDLIMQSPSEKLAPMSGRSRSLLYASEINSYCHDFPETNKASQYIEEDIDEEVEEQSSSWRGIFSVPKEGRGFGFLRGNPTTPVKDMFPLPTSKHDTTTVPPDIVRQHDGNFSTVITTRPVVLQVQK</sequence>
<accession>A0A2R5LMP0</accession>
<dbReference type="Gene3D" id="1.20.5.170">
    <property type="match status" value="1"/>
</dbReference>
<dbReference type="AlphaFoldDB" id="A0A2R5LMP0"/>
<dbReference type="SUPFAM" id="SSF57959">
    <property type="entry name" value="Leucine zipper domain"/>
    <property type="match status" value="1"/>
</dbReference>
<evidence type="ECO:0000256" key="9">
    <source>
        <dbReference type="ARBA" id="ARBA00023136"/>
    </source>
</evidence>
<evidence type="ECO:0000256" key="15">
    <source>
        <dbReference type="SAM" id="MobiDB-lite"/>
    </source>
</evidence>
<keyword evidence="5" id="KW-0735">Signal-anchor</keyword>
<reference evidence="17" key="1">
    <citation type="submission" date="2018-03" db="EMBL/GenBank/DDBJ databases">
        <title>The relapsing fever spirochete Borrelia turicatae persists in the highly oxidative environment of its soft-bodied tick vector.</title>
        <authorList>
            <person name="Bourret T.J."/>
            <person name="Boyle W.K."/>
            <person name="Valenzuela J.G."/>
            <person name="Oliveira F."/>
            <person name="Lopez J.E."/>
        </authorList>
    </citation>
    <scope>NUCLEOTIDE SEQUENCE</scope>
    <source>
        <strain evidence="17">Kansas strain/isolate</strain>
        <tissue evidence="17">Salivary glands</tissue>
    </source>
</reference>
<evidence type="ECO:0000256" key="12">
    <source>
        <dbReference type="ARBA" id="ARBA00023180"/>
    </source>
</evidence>
<dbReference type="InterPro" id="IPR004827">
    <property type="entry name" value="bZIP"/>
</dbReference>
<dbReference type="SMART" id="SM00338">
    <property type="entry name" value="BRLZ"/>
    <property type="match status" value="1"/>
</dbReference>
<evidence type="ECO:0000256" key="13">
    <source>
        <dbReference type="ARBA" id="ARBA00023242"/>
    </source>
</evidence>
<evidence type="ECO:0000256" key="7">
    <source>
        <dbReference type="ARBA" id="ARBA00023015"/>
    </source>
</evidence>
<organism evidence="17">
    <name type="scientific">Ornithodoros turicata</name>
    <dbReference type="NCBI Taxonomy" id="34597"/>
    <lineage>
        <taxon>Eukaryota</taxon>
        <taxon>Metazoa</taxon>
        <taxon>Ecdysozoa</taxon>
        <taxon>Arthropoda</taxon>
        <taxon>Chelicerata</taxon>
        <taxon>Arachnida</taxon>
        <taxon>Acari</taxon>
        <taxon>Parasitiformes</taxon>
        <taxon>Ixodida</taxon>
        <taxon>Ixodoidea</taxon>
        <taxon>Argasidae</taxon>
        <taxon>Ornithodorinae</taxon>
        <taxon>Ornithodoros</taxon>
    </lineage>
</organism>
<evidence type="ECO:0000256" key="6">
    <source>
        <dbReference type="ARBA" id="ARBA00022989"/>
    </source>
</evidence>
<feature type="compositionally biased region" description="Basic and acidic residues" evidence="15">
    <location>
        <begin position="93"/>
        <end position="106"/>
    </location>
</feature>
<dbReference type="GO" id="GO:0000981">
    <property type="term" value="F:DNA-binding transcription factor activity, RNA polymerase II-specific"/>
    <property type="evidence" value="ECO:0007669"/>
    <property type="project" value="TreeGrafter"/>
</dbReference>
<feature type="compositionally biased region" description="Low complexity" evidence="15">
    <location>
        <begin position="210"/>
        <end position="223"/>
    </location>
</feature>
<keyword evidence="8" id="KW-0238">DNA-binding</keyword>
<name>A0A2R5LMP0_9ACAR</name>
<dbReference type="GO" id="GO:0005789">
    <property type="term" value="C:endoplasmic reticulum membrane"/>
    <property type="evidence" value="ECO:0007669"/>
    <property type="project" value="UniProtKB-SubCell"/>
</dbReference>
<dbReference type="PROSITE" id="PS50217">
    <property type="entry name" value="BZIP"/>
    <property type="match status" value="1"/>
</dbReference>
<evidence type="ECO:0000256" key="10">
    <source>
        <dbReference type="ARBA" id="ARBA00023159"/>
    </source>
</evidence>
<keyword evidence="9" id="KW-0472">Membrane</keyword>
<keyword evidence="7" id="KW-0805">Transcription regulation</keyword>
<feature type="compositionally biased region" description="Low complexity" evidence="15">
    <location>
        <begin position="110"/>
        <end position="123"/>
    </location>
</feature>
<keyword evidence="3" id="KW-0812">Transmembrane</keyword>
<dbReference type="GO" id="GO:0005634">
    <property type="term" value="C:nucleus"/>
    <property type="evidence" value="ECO:0007669"/>
    <property type="project" value="TreeGrafter"/>
</dbReference>
<dbReference type="InterPro" id="IPR051381">
    <property type="entry name" value="CREB_ATF_subfamily"/>
</dbReference>
<dbReference type="InterPro" id="IPR046347">
    <property type="entry name" value="bZIP_sf"/>
</dbReference>
<evidence type="ECO:0000256" key="2">
    <source>
        <dbReference type="ARBA" id="ARBA00009050"/>
    </source>
</evidence>
<feature type="domain" description="BZIP" evidence="16">
    <location>
        <begin position="268"/>
        <end position="331"/>
    </location>
</feature>
<feature type="region of interest" description="Disordered" evidence="15">
    <location>
        <begin position="209"/>
        <end position="234"/>
    </location>
</feature>
<dbReference type="PANTHER" id="PTHR45996:SF3">
    <property type="entry name" value="CREB-H TRANSCRIPTION FACTOR HOMOLOG LET-607"/>
    <property type="match status" value="1"/>
</dbReference>
<keyword evidence="14" id="KW-0175">Coiled coil</keyword>
<feature type="coiled-coil region" evidence="14">
    <location>
        <begin position="262"/>
        <end position="320"/>
    </location>
</feature>
<keyword evidence="12" id="KW-0325">Glycoprotein</keyword>
<comment type="similarity">
    <text evidence="2">Belongs to the bZIP family. ATF subfamily.</text>
</comment>
<dbReference type="FunFam" id="1.20.5.170:FF:000042">
    <property type="entry name" value="Cyclic AMP-responsive element-binding protein 3-like protein 3"/>
    <property type="match status" value="1"/>
</dbReference>
<evidence type="ECO:0000313" key="17">
    <source>
        <dbReference type="EMBL" id="MBY10774.1"/>
    </source>
</evidence>
<evidence type="ECO:0000256" key="5">
    <source>
        <dbReference type="ARBA" id="ARBA00022968"/>
    </source>
</evidence>
<comment type="subcellular location">
    <subcellularLocation>
        <location evidence="1">Endoplasmic reticulum membrane</location>
        <topology evidence="1">Single-pass type II membrane protein</topology>
    </subcellularLocation>
</comment>
<evidence type="ECO:0000256" key="11">
    <source>
        <dbReference type="ARBA" id="ARBA00023163"/>
    </source>
</evidence>
<proteinExistence type="inferred from homology"/>
<keyword evidence="13" id="KW-0539">Nucleus</keyword>